<name>A0ABR2Z6A5_9CHLO</name>
<feature type="compositionally biased region" description="Basic and acidic residues" evidence="2">
    <location>
        <begin position="618"/>
        <end position="631"/>
    </location>
</feature>
<evidence type="ECO:0000256" key="3">
    <source>
        <dbReference type="SAM" id="Phobius"/>
    </source>
</evidence>
<organism evidence="5 6">
    <name type="scientific">Coccomyxa subellipsoidea</name>
    <dbReference type="NCBI Taxonomy" id="248742"/>
    <lineage>
        <taxon>Eukaryota</taxon>
        <taxon>Viridiplantae</taxon>
        <taxon>Chlorophyta</taxon>
        <taxon>core chlorophytes</taxon>
        <taxon>Trebouxiophyceae</taxon>
        <taxon>Trebouxiophyceae incertae sedis</taxon>
        <taxon>Coccomyxaceae</taxon>
        <taxon>Coccomyxa</taxon>
    </lineage>
</organism>
<accession>A0ABR2Z6A5</accession>
<feature type="transmembrane region" description="Helical" evidence="3">
    <location>
        <begin position="139"/>
        <end position="157"/>
    </location>
</feature>
<dbReference type="Proteomes" id="UP001491310">
    <property type="component" value="Unassembled WGS sequence"/>
</dbReference>
<feature type="transmembrane region" description="Helical" evidence="3">
    <location>
        <begin position="260"/>
        <end position="278"/>
    </location>
</feature>
<evidence type="ECO:0000256" key="2">
    <source>
        <dbReference type="SAM" id="MobiDB-lite"/>
    </source>
</evidence>
<feature type="transmembrane region" description="Helical" evidence="3">
    <location>
        <begin position="109"/>
        <end position="133"/>
    </location>
</feature>
<feature type="domain" description="EamA" evidence="4">
    <location>
        <begin position="102"/>
        <end position="180"/>
    </location>
</feature>
<dbReference type="InterPro" id="IPR037185">
    <property type="entry name" value="EmrE-like"/>
</dbReference>
<feature type="compositionally biased region" description="Acidic residues" evidence="2">
    <location>
        <begin position="693"/>
        <end position="705"/>
    </location>
</feature>
<dbReference type="PANTHER" id="PTHR13146">
    <property type="match status" value="1"/>
</dbReference>
<protein>
    <recommendedName>
        <fullName evidence="4">EamA domain-containing protein</fullName>
    </recommendedName>
</protein>
<proteinExistence type="inferred from homology"/>
<keyword evidence="3" id="KW-1133">Transmembrane helix</keyword>
<evidence type="ECO:0000259" key="4">
    <source>
        <dbReference type="Pfam" id="PF00892"/>
    </source>
</evidence>
<dbReference type="Gene3D" id="1.10.3730.20">
    <property type="match status" value="1"/>
</dbReference>
<keyword evidence="3" id="KW-0812">Transmembrane</keyword>
<dbReference type="InterPro" id="IPR000620">
    <property type="entry name" value="EamA_dom"/>
</dbReference>
<dbReference type="SUPFAM" id="SSF103481">
    <property type="entry name" value="Multidrug resistance efflux transporter EmrE"/>
    <property type="match status" value="1"/>
</dbReference>
<feature type="transmembrane region" description="Helical" evidence="3">
    <location>
        <begin position="42"/>
        <end position="63"/>
    </location>
</feature>
<dbReference type="Pfam" id="PF00892">
    <property type="entry name" value="EamA"/>
    <property type="match status" value="1"/>
</dbReference>
<keyword evidence="3" id="KW-0472">Membrane</keyword>
<feature type="transmembrane region" description="Helical" evidence="3">
    <location>
        <begin position="302"/>
        <end position="325"/>
    </location>
</feature>
<dbReference type="PANTHER" id="PTHR13146:SF3">
    <property type="entry name" value="EAMA DOMAIN-CONTAINING PROTEIN"/>
    <property type="match status" value="1"/>
</dbReference>
<feature type="region of interest" description="Disordered" evidence="2">
    <location>
        <begin position="562"/>
        <end position="583"/>
    </location>
</feature>
<evidence type="ECO:0000256" key="1">
    <source>
        <dbReference type="ARBA" id="ARBA00007635"/>
    </source>
</evidence>
<comment type="caution">
    <text evidence="5">The sequence shown here is derived from an EMBL/GenBank/DDBJ whole genome shotgun (WGS) entry which is preliminary data.</text>
</comment>
<evidence type="ECO:0000313" key="5">
    <source>
        <dbReference type="EMBL" id="KAK9918919.1"/>
    </source>
</evidence>
<feature type="region of interest" description="Disordered" evidence="2">
    <location>
        <begin position="614"/>
        <end position="720"/>
    </location>
</feature>
<feature type="transmembrane region" description="Helical" evidence="3">
    <location>
        <begin position="164"/>
        <end position="186"/>
    </location>
</feature>
<gene>
    <name evidence="5" type="ORF">WJX75_008024</name>
</gene>
<evidence type="ECO:0000313" key="6">
    <source>
        <dbReference type="Proteomes" id="UP001491310"/>
    </source>
</evidence>
<reference evidence="5 6" key="1">
    <citation type="journal article" date="2024" name="Nat. Commun.">
        <title>Phylogenomics reveals the evolutionary origins of lichenization in chlorophyte algae.</title>
        <authorList>
            <person name="Puginier C."/>
            <person name="Libourel C."/>
            <person name="Otte J."/>
            <person name="Skaloud P."/>
            <person name="Haon M."/>
            <person name="Grisel S."/>
            <person name="Petersen M."/>
            <person name="Berrin J.G."/>
            <person name="Delaux P.M."/>
            <person name="Dal Grande F."/>
            <person name="Keller J."/>
        </authorList>
    </citation>
    <scope>NUCLEOTIDE SEQUENCE [LARGE SCALE GENOMIC DNA]</scope>
    <source>
        <strain evidence="5 6">SAG 216-7</strain>
    </source>
</reference>
<sequence length="720" mass="77694">MSTVLAVTGLGISSTGSALLRKVLFQLKAEGEGGDVHTFEKPWFTTFESAAACLLSLLLYRAYQYLAQCWRWRKSKKPSESQQPLLSDNEDKVQKEAVPSRRKSSWKELLMLAWPGSLNVMSIIVQGMGLQYISASVSQMISGSCIIFTAALSVLVLKRRLNWLHITGIVLTLMAVVIVSLVNIIYPPSSCPRSDPACMSAYGPDLNQHGPDPNSNSDHILLGILLTLAAQGFQAVRLVMEELLLEKMVLHHMEVLGWEGLWGTLGMAIIGMPLAWLLPGSDIGGREENTVDSLAMLWNSDALNAVNTLFFWSVVGLNVFGLMVTQVLGSVFRAVMLTARTASVWVVDLVLYGALPADLNVGEAWVSPASWLQLLGFSLLLAGTIIYAQGSSPAAHRKEVAEGEADIEVESLASGPGEPPPPGMGLQQRQSIASIRPLYSFYIPESRSGGASAMAMPIPGANLERTTSLPTTPERIYEAPVADEAGALSSLPAYLKGRLLSRGSLPNLIQRPIANRDTESISSAEGELPAGASPSFVRTLTHRSSWILDPEDVHLYRVNSRQSSGDLEAGPSGTYDGGNPFAAAMGREDLRNLKPILEDDGRPSLDVRRSSHMLEGANGEHQDGGERRPSVERQISSRQGSRGFRWSDEEDLKTQSAAGGERTILGQSPTAEVLLERRASQRLPIAQQPTISEVDDGDESAEDEGQAAFRGASGGVFGDL</sequence>
<keyword evidence="6" id="KW-1185">Reference proteome</keyword>
<dbReference type="EMBL" id="JALJOT010000001">
    <property type="protein sequence ID" value="KAK9918919.1"/>
    <property type="molecule type" value="Genomic_DNA"/>
</dbReference>
<comment type="similarity">
    <text evidence="1">Belongs to the drug/metabolite transporter (DMT) superfamily. Plant drug/metabolite exporter (P-DME) (TC 2.A.7.4) family.</text>
</comment>